<feature type="compositionally biased region" description="Polar residues" evidence="1">
    <location>
        <begin position="355"/>
        <end position="368"/>
    </location>
</feature>
<dbReference type="AlphaFoldDB" id="A0A1Y2ALT6"/>
<reference evidence="3 4" key="1">
    <citation type="submission" date="2016-07" db="EMBL/GenBank/DDBJ databases">
        <title>Pervasive Adenine N6-methylation of Active Genes in Fungi.</title>
        <authorList>
            <consortium name="DOE Joint Genome Institute"/>
            <person name="Mondo S.J."/>
            <person name="Dannebaum R.O."/>
            <person name="Kuo R.C."/>
            <person name="Labutti K."/>
            <person name="Haridas S."/>
            <person name="Kuo A."/>
            <person name="Salamov A."/>
            <person name="Ahrendt S.R."/>
            <person name="Lipzen A."/>
            <person name="Sullivan W."/>
            <person name="Andreopoulos W.B."/>
            <person name="Clum A."/>
            <person name="Lindquist E."/>
            <person name="Daum C."/>
            <person name="Ramamoorthy G.K."/>
            <person name="Gryganskyi A."/>
            <person name="Culley D."/>
            <person name="Magnuson J.K."/>
            <person name="James T.Y."/>
            <person name="O'Malley M.A."/>
            <person name="Stajich J.E."/>
            <person name="Spatafora J.W."/>
            <person name="Visel A."/>
            <person name="Grigoriev I.V."/>
        </authorList>
    </citation>
    <scope>NUCLEOTIDE SEQUENCE [LARGE SCALE GENOMIC DNA]</scope>
    <source>
        <strain evidence="3 4">68-887.2</strain>
    </source>
</reference>
<proteinExistence type="predicted"/>
<accession>A0A1Y2ALT6</accession>
<dbReference type="PANTHER" id="PTHR13832:SF792">
    <property type="entry name" value="GM14286P"/>
    <property type="match status" value="1"/>
</dbReference>
<sequence>MLRSAALAGRSLRLLTGVTTSRSLSTSTATAGRSTHVRDAIISVGLLTSAYALYRYGSTSTSTSTSSLPKTFTITVGKSQYTFPRLSNEAVDTMLHEHETSARIGRTGNPVIKWDRNWVGSNEPCEDRSAVDVIPRDAGDLVFFSVLDGHGGDATSKLLVKTLHPTLALSLASLKAGFVPSVDNTSWSAFIKKLNPLSYLEEAWTPSNVILSLQKAFLTLDENICQTPLKLLPTLKEEGIPEFIALAEPANAGACAISTVVDAAGDGLYVALAGDCRAVAGWQDAEGKWRCDVLTEDQMGENPREIARLQAEHPRERDTVISAGRIQGGLQPTRAFGDAVYKWSRTEHQAVKAAFSSQGLKTRSQRPTHLTPPYVTARPEVTYRKIHPSNKETLRFVIMATDGLWDRITSEEATLLLASYLSHPTHPDIPKTTLPTLFPLHPPAASRLYPAEDMPGSSTRSSGGWVYSGDENAATHLIRNSLAGSDRQKMTELLSVNGKVARWLRDDITVTVAFFGDDTPAIAKST</sequence>
<evidence type="ECO:0000256" key="1">
    <source>
        <dbReference type="SAM" id="MobiDB-lite"/>
    </source>
</evidence>
<dbReference type="InParanoid" id="A0A1Y2ALT6"/>
<dbReference type="GO" id="GO:0004741">
    <property type="term" value="F:[pyruvate dehydrogenase (acetyl-transferring)]-phosphatase activity"/>
    <property type="evidence" value="ECO:0007669"/>
    <property type="project" value="TreeGrafter"/>
</dbReference>
<dbReference type="InterPro" id="IPR001932">
    <property type="entry name" value="PPM-type_phosphatase-like_dom"/>
</dbReference>
<keyword evidence="4" id="KW-1185">Reference proteome</keyword>
<name>A0A1Y2ALT6_9TREE</name>
<dbReference type="OrthoDB" id="420076at2759"/>
<evidence type="ECO:0000313" key="3">
    <source>
        <dbReference type="EMBL" id="ORY23538.1"/>
    </source>
</evidence>
<dbReference type="PANTHER" id="PTHR13832">
    <property type="entry name" value="PROTEIN PHOSPHATASE 2C"/>
    <property type="match status" value="1"/>
</dbReference>
<dbReference type="SMART" id="SM00332">
    <property type="entry name" value="PP2Cc"/>
    <property type="match status" value="1"/>
</dbReference>
<dbReference type="GO" id="GO:0005739">
    <property type="term" value="C:mitochondrion"/>
    <property type="evidence" value="ECO:0007669"/>
    <property type="project" value="TreeGrafter"/>
</dbReference>
<feature type="region of interest" description="Disordered" evidence="1">
    <location>
        <begin position="354"/>
        <end position="373"/>
    </location>
</feature>
<dbReference type="CDD" id="cd00143">
    <property type="entry name" value="PP2Cc"/>
    <property type="match status" value="1"/>
</dbReference>
<comment type="caution">
    <text evidence="3">The sequence shown here is derived from an EMBL/GenBank/DDBJ whole genome shotgun (WGS) entry which is preliminary data.</text>
</comment>
<dbReference type="FunCoup" id="A0A1Y2ALT6">
    <property type="interactions" value="173"/>
</dbReference>
<dbReference type="EMBL" id="MCFC01000078">
    <property type="protein sequence ID" value="ORY23538.1"/>
    <property type="molecule type" value="Genomic_DNA"/>
</dbReference>
<dbReference type="Proteomes" id="UP000193986">
    <property type="component" value="Unassembled WGS sequence"/>
</dbReference>
<feature type="domain" description="PPM-type phosphatase" evidence="2">
    <location>
        <begin position="103"/>
        <end position="515"/>
    </location>
</feature>
<evidence type="ECO:0000259" key="2">
    <source>
        <dbReference type="PROSITE" id="PS51746"/>
    </source>
</evidence>
<dbReference type="Gene3D" id="3.60.40.10">
    <property type="entry name" value="PPM-type phosphatase domain"/>
    <property type="match status" value="1"/>
</dbReference>
<dbReference type="Pfam" id="PF00481">
    <property type="entry name" value="PP2C"/>
    <property type="match status" value="1"/>
</dbReference>
<organism evidence="3 4">
    <name type="scientific">Naematelia encephala</name>
    <dbReference type="NCBI Taxonomy" id="71784"/>
    <lineage>
        <taxon>Eukaryota</taxon>
        <taxon>Fungi</taxon>
        <taxon>Dikarya</taxon>
        <taxon>Basidiomycota</taxon>
        <taxon>Agaricomycotina</taxon>
        <taxon>Tremellomycetes</taxon>
        <taxon>Tremellales</taxon>
        <taxon>Naemateliaceae</taxon>
        <taxon>Naematelia</taxon>
    </lineage>
</organism>
<dbReference type="PROSITE" id="PS51746">
    <property type="entry name" value="PPM_2"/>
    <property type="match status" value="1"/>
</dbReference>
<protein>
    <submittedName>
        <fullName evidence="3">Phosphatase 2C-like domain-containing protein</fullName>
    </submittedName>
</protein>
<gene>
    <name evidence="3" type="ORF">BCR39DRAFT_549086</name>
</gene>
<dbReference type="InterPro" id="IPR036457">
    <property type="entry name" value="PPM-type-like_dom_sf"/>
</dbReference>
<evidence type="ECO:0000313" key="4">
    <source>
        <dbReference type="Proteomes" id="UP000193986"/>
    </source>
</evidence>
<dbReference type="STRING" id="71784.A0A1Y2ALT6"/>
<dbReference type="SUPFAM" id="SSF81606">
    <property type="entry name" value="PP2C-like"/>
    <property type="match status" value="1"/>
</dbReference>
<dbReference type="InterPro" id="IPR015655">
    <property type="entry name" value="PP2C"/>
</dbReference>